<dbReference type="NCBIfam" id="TIGR02937">
    <property type="entry name" value="sigma70-ECF"/>
    <property type="match status" value="1"/>
</dbReference>
<evidence type="ECO:0000256" key="3">
    <source>
        <dbReference type="ARBA" id="ARBA00023082"/>
    </source>
</evidence>
<dbReference type="AlphaFoldDB" id="A0A1A5YPS1"/>
<dbReference type="Pfam" id="PF04542">
    <property type="entry name" value="Sigma70_r2"/>
    <property type="match status" value="1"/>
</dbReference>
<dbReference type="SUPFAM" id="SSF88659">
    <property type="entry name" value="Sigma3 and sigma4 domains of RNA polymerase sigma factors"/>
    <property type="match status" value="1"/>
</dbReference>
<dbReference type="InterPro" id="IPR036388">
    <property type="entry name" value="WH-like_DNA-bd_sf"/>
</dbReference>
<dbReference type="Proteomes" id="UP000092024">
    <property type="component" value="Unassembled WGS sequence"/>
</dbReference>
<dbReference type="GO" id="GO:0006352">
    <property type="term" value="P:DNA-templated transcription initiation"/>
    <property type="evidence" value="ECO:0007669"/>
    <property type="project" value="InterPro"/>
</dbReference>
<dbReference type="InterPro" id="IPR007627">
    <property type="entry name" value="RNA_pol_sigma70_r2"/>
</dbReference>
<dbReference type="RefSeq" id="WP_068680423.1">
    <property type="nucleotide sequence ID" value="NZ_LYPA01000032.1"/>
</dbReference>
<dbReference type="Pfam" id="PF08281">
    <property type="entry name" value="Sigma70_r4_2"/>
    <property type="match status" value="1"/>
</dbReference>
<dbReference type="OrthoDB" id="9794508at2"/>
<evidence type="ECO:0000256" key="4">
    <source>
        <dbReference type="ARBA" id="ARBA00023163"/>
    </source>
</evidence>
<keyword evidence="2" id="KW-0805">Transcription regulation</keyword>
<evidence type="ECO:0000259" key="6">
    <source>
        <dbReference type="Pfam" id="PF08281"/>
    </source>
</evidence>
<dbReference type="GO" id="GO:0016987">
    <property type="term" value="F:sigma factor activity"/>
    <property type="evidence" value="ECO:0007669"/>
    <property type="project" value="UniProtKB-KW"/>
</dbReference>
<dbReference type="SUPFAM" id="SSF88946">
    <property type="entry name" value="Sigma2 domain of RNA polymerase sigma factors"/>
    <property type="match status" value="1"/>
</dbReference>
<evidence type="ECO:0000313" key="7">
    <source>
        <dbReference type="EMBL" id="OBR67599.1"/>
    </source>
</evidence>
<dbReference type="STRING" id="1844972.A7K91_22210"/>
<name>A0A1A5YPS1_9BACL</name>
<feature type="domain" description="RNA polymerase sigma-70 region 2" evidence="5">
    <location>
        <begin position="18"/>
        <end position="78"/>
    </location>
</feature>
<dbReference type="InterPro" id="IPR013249">
    <property type="entry name" value="RNA_pol_sigma70_r4_t2"/>
</dbReference>
<dbReference type="PANTHER" id="PTHR43133:SF51">
    <property type="entry name" value="RNA POLYMERASE SIGMA FACTOR"/>
    <property type="match status" value="1"/>
</dbReference>
<dbReference type="InterPro" id="IPR013325">
    <property type="entry name" value="RNA_pol_sigma_r2"/>
</dbReference>
<evidence type="ECO:0000259" key="5">
    <source>
        <dbReference type="Pfam" id="PF04542"/>
    </source>
</evidence>
<dbReference type="InterPro" id="IPR014284">
    <property type="entry name" value="RNA_pol_sigma-70_dom"/>
</dbReference>
<sequence>MQASSELNERIREAVGLYSDNLIKIAFAYLKNVADAEEVAQDVFVAYLQKAPVFESSEHEKAWLIRAAINKSKNMLKAGWFKRRSPLPDNLSYLPGEDHAVLQAVLSLAPKYRIPIHLFYFEGYSLEEIADILHSKPATIGTWLARGRSQLKGLLGGWQD</sequence>
<dbReference type="CDD" id="cd06171">
    <property type="entry name" value="Sigma70_r4"/>
    <property type="match status" value="1"/>
</dbReference>
<accession>A0A1A5YPS1</accession>
<protein>
    <submittedName>
        <fullName evidence="7">RNA polymerase subunit sigma-24</fullName>
    </submittedName>
</protein>
<dbReference type="InterPro" id="IPR039425">
    <property type="entry name" value="RNA_pol_sigma-70-like"/>
</dbReference>
<evidence type="ECO:0000256" key="2">
    <source>
        <dbReference type="ARBA" id="ARBA00023015"/>
    </source>
</evidence>
<proteinExistence type="inferred from homology"/>
<dbReference type="Gene3D" id="1.10.1740.10">
    <property type="match status" value="1"/>
</dbReference>
<evidence type="ECO:0000256" key="1">
    <source>
        <dbReference type="ARBA" id="ARBA00010641"/>
    </source>
</evidence>
<dbReference type="GO" id="GO:0003677">
    <property type="term" value="F:DNA binding"/>
    <property type="evidence" value="ECO:0007669"/>
    <property type="project" value="InterPro"/>
</dbReference>
<feature type="domain" description="RNA polymerase sigma factor 70 region 4 type 2" evidence="6">
    <location>
        <begin position="100"/>
        <end position="151"/>
    </location>
</feature>
<dbReference type="PANTHER" id="PTHR43133">
    <property type="entry name" value="RNA POLYMERASE ECF-TYPE SIGMA FACTO"/>
    <property type="match status" value="1"/>
</dbReference>
<dbReference type="Gene3D" id="1.10.10.10">
    <property type="entry name" value="Winged helix-like DNA-binding domain superfamily/Winged helix DNA-binding domain"/>
    <property type="match status" value="1"/>
</dbReference>
<dbReference type="EMBL" id="LYPA01000032">
    <property type="protein sequence ID" value="OBR67599.1"/>
    <property type="molecule type" value="Genomic_DNA"/>
</dbReference>
<keyword evidence="3" id="KW-0731">Sigma factor</keyword>
<comment type="caution">
    <text evidence="7">The sequence shown here is derived from an EMBL/GenBank/DDBJ whole genome shotgun (WGS) entry which is preliminary data.</text>
</comment>
<reference evidence="7 8" key="1">
    <citation type="submission" date="2016-05" db="EMBL/GenBank/DDBJ databases">
        <title>Paenibacillus oryzae. sp. nov., isolated from the rice root.</title>
        <authorList>
            <person name="Zhang J."/>
            <person name="Zhang X."/>
        </authorList>
    </citation>
    <scope>NUCLEOTIDE SEQUENCE [LARGE SCALE GENOMIC DNA]</scope>
    <source>
        <strain evidence="7 8">1DrF-4</strain>
    </source>
</reference>
<gene>
    <name evidence="7" type="ORF">A7K91_22210</name>
</gene>
<organism evidence="7 8">
    <name type="scientific">Paenibacillus oryzae</name>
    <dbReference type="NCBI Taxonomy" id="1844972"/>
    <lineage>
        <taxon>Bacteria</taxon>
        <taxon>Bacillati</taxon>
        <taxon>Bacillota</taxon>
        <taxon>Bacilli</taxon>
        <taxon>Bacillales</taxon>
        <taxon>Paenibacillaceae</taxon>
        <taxon>Paenibacillus</taxon>
    </lineage>
</organism>
<keyword evidence="4" id="KW-0804">Transcription</keyword>
<comment type="similarity">
    <text evidence="1">Belongs to the sigma-70 factor family. ECF subfamily.</text>
</comment>
<evidence type="ECO:0000313" key="8">
    <source>
        <dbReference type="Proteomes" id="UP000092024"/>
    </source>
</evidence>
<dbReference type="InterPro" id="IPR013324">
    <property type="entry name" value="RNA_pol_sigma_r3/r4-like"/>
</dbReference>
<keyword evidence="8" id="KW-1185">Reference proteome</keyword>